<gene>
    <name evidence="1" type="ORF">B0H65DRAFT_461665</name>
</gene>
<reference evidence="1" key="1">
    <citation type="journal article" date="2023" name="Mol. Phylogenet. Evol.">
        <title>Genome-scale phylogeny and comparative genomics of the fungal order Sordariales.</title>
        <authorList>
            <person name="Hensen N."/>
            <person name="Bonometti L."/>
            <person name="Westerberg I."/>
            <person name="Brannstrom I.O."/>
            <person name="Guillou S."/>
            <person name="Cros-Aarteil S."/>
            <person name="Calhoun S."/>
            <person name="Haridas S."/>
            <person name="Kuo A."/>
            <person name="Mondo S."/>
            <person name="Pangilinan J."/>
            <person name="Riley R."/>
            <person name="LaButti K."/>
            <person name="Andreopoulos B."/>
            <person name="Lipzen A."/>
            <person name="Chen C."/>
            <person name="Yan M."/>
            <person name="Daum C."/>
            <person name="Ng V."/>
            <person name="Clum A."/>
            <person name="Steindorff A."/>
            <person name="Ohm R.A."/>
            <person name="Martin F."/>
            <person name="Silar P."/>
            <person name="Natvig D.O."/>
            <person name="Lalanne C."/>
            <person name="Gautier V."/>
            <person name="Ament-Velasquez S.L."/>
            <person name="Kruys A."/>
            <person name="Hutchinson M.I."/>
            <person name="Powell A.J."/>
            <person name="Barry K."/>
            <person name="Miller A.N."/>
            <person name="Grigoriev I.V."/>
            <person name="Debuchy R."/>
            <person name="Gladieux P."/>
            <person name="Hiltunen Thoren M."/>
            <person name="Johannesson H."/>
        </authorList>
    </citation>
    <scope>NUCLEOTIDE SEQUENCE</scope>
    <source>
        <strain evidence="1">CBS 560.94</strain>
    </source>
</reference>
<dbReference type="GeneID" id="87863762"/>
<organism evidence="1 2">
    <name type="scientific">Neurospora tetraspora</name>
    <dbReference type="NCBI Taxonomy" id="94610"/>
    <lineage>
        <taxon>Eukaryota</taxon>
        <taxon>Fungi</taxon>
        <taxon>Dikarya</taxon>
        <taxon>Ascomycota</taxon>
        <taxon>Pezizomycotina</taxon>
        <taxon>Sordariomycetes</taxon>
        <taxon>Sordariomycetidae</taxon>
        <taxon>Sordariales</taxon>
        <taxon>Sordariaceae</taxon>
        <taxon>Neurospora</taxon>
    </lineage>
</organism>
<accession>A0AAE0MSQ4</accession>
<proteinExistence type="predicted"/>
<dbReference type="AlphaFoldDB" id="A0AAE0MSQ4"/>
<evidence type="ECO:0000313" key="2">
    <source>
        <dbReference type="Proteomes" id="UP001278500"/>
    </source>
</evidence>
<protein>
    <submittedName>
        <fullName evidence="1">Uncharacterized protein</fullName>
    </submittedName>
</protein>
<dbReference type="RefSeq" id="XP_062682983.1">
    <property type="nucleotide sequence ID" value="XM_062826608.1"/>
</dbReference>
<comment type="caution">
    <text evidence="1">The sequence shown here is derived from an EMBL/GenBank/DDBJ whole genome shotgun (WGS) entry which is preliminary data.</text>
</comment>
<evidence type="ECO:0000313" key="1">
    <source>
        <dbReference type="EMBL" id="KAK3347901.1"/>
    </source>
</evidence>
<reference evidence="1" key="2">
    <citation type="submission" date="2023-06" db="EMBL/GenBank/DDBJ databases">
        <authorList>
            <consortium name="Lawrence Berkeley National Laboratory"/>
            <person name="Haridas S."/>
            <person name="Hensen N."/>
            <person name="Bonometti L."/>
            <person name="Westerberg I."/>
            <person name="Brannstrom I.O."/>
            <person name="Guillou S."/>
            <person name="Cros-Aarteil S."/>
            <person name="Calhoun S."/>
            <person name="Kuo A."/>
            <person name="Mondo S."/>
            <person name="Pangilinan J."/>
            <person name="Riley R."/>
            <person name="Labutti K."/>
            <person name="Andreopoulos B."/>
            <person name="Lipzen A."/>
            <person name="Chen C."/>
            <person name="Yanf M."/>
            <person name="Daum C."/>
            <person name="Ng V."/>
            <person name="Clum A."/>
            <person name="Steindorff A."/>
            <person name="Ohm R."/>
            <person name="Martin F."/>
            <person name="Silar P."/>
            <person name="Natvig D."/>
            <person name="Lalanne C."/>
            <person name="Gautier V."/>
            <person name="Ament-Velasquez S.L."/>
            <person name="Kruys A."/>
            <person name="Hutchinson M.I."/>
            <person name="Powell A.J."/>
            <person name="Barry K."/>
            <person name="Miller A.N."/>
            <person name="Grigoriev I.V."/>
            <person name="Debuchy R."/>
            <person name="Gladieux P."/>
            <person name="Thoren M.H."/>
            <person name="Johannesson H."/>
        </authorList>
    </citation>
    <scope>NUCLEOTIDE SEQUENCE</scope>
    <source>
        <strain evidence="1">CBS 560.94</strain>
    </source>
</reference>
<keyword evidence="2" id="KW-1185">Reference proteome</keyword>
<sequence length="328" mass="37370">MPTINTEDSFNLFHSIYNVPTFSLILRHFRDTCPRSTYICHDCRSEILFKIVHGASDPSLCNKLGLIPLFKVLQDEGLTSSSNFGLDKSESRVPKPEAADYLTALGKPEEWHKVIKGWGAFLVNYLVVKKGPGYSTDELEDMGKKELGSLVSKLIFLCSGTYTVLDLFHNRKFDEFAEWTAELLASMQCRTGKCKALKWQELVGKNPHGLSGSVKSLDGEDAIVWARIVMFSVRSLLEPSIRQVIDKYPGLVPHLEKDFDPRVVMPSAVKRYAWRPKRIVEVTIKDAGKSFDQAREKGYFDHLIKEGKERWRAAKDLAEEQREEYNAY</sequence>
<name>A0AAE0MSQ4_9PEZI</name>
<dbReference type="Proteomes" id="UP001278500">
    <property type="component" value="Unassembled WGS sequence"/>
</dbReference>
<dbReference type="EMBL" id="JAUEPP010000003">
    <property type="protein sequence ID" value="KAK3347901.1"/>
    <property type="molecule type" value="Genomic_DNA"/>
</dbReference>